<comment type="caution">
    <text evidence="2">The sequence shown here is derived from an EMBL/GenBank/DDBJ whole genome shotgun (WGS) entry which is preliminary data.</text>
</comment>
<dbReference type="EMBL" id="SVCM01000142">
    <property type="protein sequence ID" value="MBE6060982.1"/>
    <property type="molecule type" value="Genomic_DNA"/>
</dbReference>
<dbReference type="Proteomes" id="UP000768462">
    <property type="component" value="Unassembled WGS sequence"/>
</dbReference>
<dbReference type="InterPro" id="IPR036852">
    <property type="entry name" value="Peptidase_S8/S53_dom_sf"/>
</dbReference>
<accession>A0A927WBZ1</accession>
<dbReference type="InterPro" id="IPR000209">
    <property type="entry name" value="Peptidase_S8/S53_dom"/>
</dbReference>
<sequence length="249" mass="28516">MIRMKKGMMIIGNCYYIELINYKCKENFMESNKTITVAIIDGGLDPNEFNVKSSIGFRLNKSGDIEKVDNPKIENNHGIIVAKCIKHIYENVEFIDLNILDSELSSNGYVFLKALQYCEKEKPDIINLSLGTTKKRYFLAMKKIIKRLNKQNVIVVAAENNGKRKSYPANIRGVIGVKGNELIDCTKYIFNNGFYYTSSKLPKTLILKKQHEEIHGNSLACGFMTGHICKSISAIEKNYILREERLWKQ</sequence>
<gene>
    <name evidence="2" type="ORF">E7215_12525</name>
</gene>
<dbReference type="GO" id="GO:0006508">
    <property type="term" value="P:proteolysis"/>
    <property type="evidence" value="ECO:0007669"/>
    <property type="project" value="InterPro"/>
</dbReference>
<dbReference type="SUPFAM" id="SSF52743">
    <property type="entry name" value="Subtilisin-like"/>
    <property type="match status" value="1"/>
</dbReference>
<proteinExistence type="predicted"/>
<evidence type="ECO:0000259" key="1">
    <source>
        <dbReference type="Pfam" id="PF00082"/>
    </source>
</evidence>
<dbReference type="AlphaFoldDB" id="A0A927WBZ1"/>
<reference evidence="2" key="1">
    <citation type="submission" date="2019-04" db="EMBL/GenBank/DDBJ databases">
        <title>Evolution of Biomass-Degrading Anaerobic Consortia Revealed by Metagenomics.</title>
        <authorList>
            <person name="Peng X."/>
        </authorList>
    </citation>
    <scope>NUCLEOTIDE SEQUENCE</scope>
    <source>
        <strain evidence="2">SIG254</strain>
    </source>
</reference>
<evidence type="ECO:0000313" key="3">
    <source>
        <dbReference type="Proteomes" id="UP000768462"/>
    </source>
</evidence>
<dbReference type="GO" id="GO:0004252">
    <property type="term" value="F:serine-type endopeptidase activity"/>
    <property type="evidence" value="ECO:0007669"/>
    <property type="project" value="InterPro"/>
</dbReference>
<dbReference type="Gene3D" id="3.40.50.200">
    <property type="entry name" value="Peptidase S8/S53 domain"/>
    <property type="match status" value="1"/>
</dbReference>
<dbReference type="Pfam" id="PF00082">
    <property type="entry name" value="Peptidase_S8"/>
    <property type="match status" value="1"/>
</dbReference>
<organism evidence="2 3">
    <name type="scientific">Clostridium sulfidigenes</name>
    <dbReference type="NCBI Taxonomy" id="318464"/>
    <lineage>
        <taxon>Bacteria</taxon>
        <taxon>Bacillati</taxon>
        <taxon>Bacillota</taxon>
        <taxon>Clostridia</taxon>
        <taxon>Eubacteriales</taxon>
        <taxon>Clostridiaceae</taxon>
        <taxon>Clostridium</taxon>
    </lineage>
</organism>
<protein>
    <submittedName>
        <fullName evidence="2">Subtilase</fullName>
    </submittedName>
</protein>
<name>A0A927WBZ1_9CLOT</name>
<feature type="domain" description="Peptidase S8/S53" evidence="1">
    <location>
        <begin position="33"/>
        <end position="179"/>
    </location>
</feature>
<evidence type="ECO:0000313" key="2">
    <source>
        <dbReference type="EMBL" id="MBE6060982.1"/>
    </source>
</evidence>